<dbReference type="InterPro" id="IPR011831">
    <property type="entry name" value="ADP-Glc_PPase"/>
</dbReference>
<dbReference type="AlphaFoldDB" id="N9Y700"/>
<evidence type="ECO:0000256" key="7">
    <source>
        <dbReference type="ARBA" id="ARBA00023056"/>
    </source>
</evidence>
<dbReference type="InterPro" id="IPR056729">
    <property type="entry name" value="GMPPB_C"/>
</dbReference>
<dbReference type="CDD" id="cd02508">
    <property type="entry name" value="ADP_Glucose_PP"/>
    <property type="match status" value="1"/>
</dbReference>
<name>N9Y700_9CLOT</name>
<keyword evidence="2 9" id="KW-0321">Glycogen metabolism</keyword>
<evidence type="ECO:0000256" key="2">
    <source>
        <dbReference type="ARBA" id="ARBA00022600"/>
    </source>
</evidence>
<keyword evidence="3 9" id="KW-0808">Transferase</keyword>
<comment type="catalytic activity">
    <reaction evidence="9">
        <text>alpha-D-glucose 1-phosphate + ATP + H(+) = ADP-alpha-D-glucose + diphosphate</text>
        <dbReference type="Rhea" id="RHEA:12120"/>
        <dbReference type="ChEBI" id="CHEBI:15378"/>
        <dbReference type="ChEBI" id="CHEBI:30616"/>
        <dbReference type="ChEBI" id="CHEBI:33019"/>
        <dbReference type="ChEBI" id="CHEBI:57498"/>
        <dbReference type="ChEBI" id="CHEBI:58601"/>
        <dbReference type="EC" id="2.7.7.27"/>
    </reaction>
</comment>
<evidence type="ECO:0000256" key="6">
    <source>
        <dbReference type="ARBA" id="ARBA00022840"/>
    </source>
</evidence>
<sequence length="404" mass="45419">MNNNREIVGMILAGGQGTRLGVLTERLAKPAVPYGGRYRLIDFPLSNCVNSGIDTVGVVTQYKPKAIYKHIGNGEAWDLKKVDETGISFLPPYTDEDKDNCYTGTANAIYQNIEYIDKYNPKYVLILSGDHIYKMDYTEMLDHHKKMNADATIAVLEVPMEEASRFGIMNTNEDSTIYSFEEKPKEPKSNKASMGIYIFSWDILKEYLIKDERLNSSSHDFGKDVIPAMLKDDRKMISFSFKGYWRDVGTVESLWQANMDLLNNECELSINDKWKISSANVPDYDKCQISRTAIIKNCILGDNCEIEGCIDTSVLSKGVKVGEGSVIENSVILENTIIEPHVIISNAIIGGDSIIKEGSVIVERESITVVGPKRMVSQNTELEKIEIEKIKDIKNKEIENKILV</sequence>
<comment type="caution">
    <text evidence="12">The sequence shown here is derived from an EMBL/GenBank/DDBJ whole genome shotgun (WGS) entry which is preliminary data.</text>
</comment>
<dbReference type="InterPro" id="IPR023049">
    <property type="entry name" value="GlgC_bac"/>
</dbReference>
<dbReference type="NCBIfam" id="NF003670">
    <property type="entry name" value="PRK05293.1"/>
    <property type="match status" value="1"/>
</dbReference>
<dbReference type="GO" id="GO:0005524">
    <property type="term" value="F:ATP binding"/>
    <property type="evidence" value="ECO:0007669"/>
    <property type="project" value="UniProtKB-KW"/>
</dbReference>
<feature type="binding site" evidence="9">
    <location>
        <begin position="182"/>
        <end position="183"/>
    </location>
    <ligand>
        <name>alpha-D-glucose 1-phosphate</name>
        <dbReference type="ChEBI" id="CHEBI:58601"/>
    </ligand>
</feature>
<dbReference type="UniPathway" id="UPA00164"/>
<dbReference type="PROSITE" id="PS00808">
    <property type="entry name" value="ADP_GLC_PYROPHOSPH_1"/>
    <property type="match status" value="1"/>
</dbReference>
<reference evidence="12 13" key="1">
    <citation type="submission" date="2013-01" db="EMBL/GenBank/DDBJ databases">
        <title>The Genome Sequence of Clostridium colicanis 209318.</title>
        <authorList>
            <consortium name="The Broad Institute Genome Sequencing Platform"/>
            <person name="Earl A."/>
            <person name="Ward D."/>
            <person name="Feldgarden M."/>
            <person name="Gevers D."/>
            <person name="Courvalin P."/>
            <person name="Lambert T."/>
            <person name="Walker B."/>
            <person name="Young S.K."/>
            <person name="Zeng Q."/>
            <person name="Gargeya S."/>
            <person name="Fitzgerald M."/>
            <person name="Haas B."/>
            <person name="Abouelleil A."/>
            <person name="Alvarado L."/>
            <person name="Arachchi H.M."/>
            <person name="Berlin A.M."/>
            <person name="Chapman S.B."/>
            <person name="Dewar J."/>
            <person name="Goldberg J."/>
            <person name="Griggs A."/>
            <person name="Gujja S."/>
            <person name="Hansen M."/>
            <person name="Howarth C."/>
            <person name="Imamovic A."/>
            <person name="Larimer J."/>
            <person name="McCowan C."/>
            <person name="Murphy C."/>
            <person name="Neiman D."/>
            <person name="Pearson M."/>
            <person name="Priest M."/>
            <person name="Roberts A."/>
            <person name="Saif S."/>
            <person name="Shea T."/>
            <person name="Sisk P."/>
            <person name="Sykes S."/>
            <person name="Wortman J."/>
            <person name="Nusbaum C."/>
            <person name="Birren B."/>
        </authorList>
    </citation>
    <scope>NUCLEOTIDE SEQUENCE [LARGE SCALE GENOMIC DNA]</scope>
    <source>
        <strain evidence="12 13">209318</strain>
    </source>
</reference>
<feature type="domain" description="Nucleotidyl transferase" evidence="10">
    <location>
        <begin position="9"/>
        <end position="263"/>
    </location>
</feature>
<dbReference type="InterPro" id="IPR011004">
    <property type="entry name" value="Trimer_LpxA-like_sf"/>
</dbReference>
<dbReference type="InterPro" id="IPR005835">
    <property type="entry name" value="NTP_transferase_dom"/>
</dbReference>
<comment type="subunit">
    <text evidence="9">Homotetramer.</text>
</comment>
<comment type="similarity">
    <text evidence="1 9">Belongs to the bacterial/plant glucose-1-phosphate adenylyltransferase family.</text>
</comment>
<evidence type="ECO:0000313" key="12">
    <source>
        <dbReference type="EMBL" id="ENZ03562.1"/>
    </source>
</evidence>
<dbReference type="PATRIC" id="fig|999411.4.peg.726"/>
<dbReference type="EC" id="2.7.7.27" evidence="9"/>
<dbReference type="InterPro" id="IPR029044">
    <property type="entry name" value="Nucleotide-diphossugar_trans"/>
</dbReference>
<evidence type="ECO:0000256" key="4">
    <source>
        <dbReference type="ARBA" id="ARBA00022695"/>
    </source>
</evidence>
<dbReference type="Pfam" id="PF25087">
    <property type="entry name" value="GMPPB_C"/>
    <property type="match status" value="1"/>
</dbReference>
<evidence type="ECO:0000256" key="1">
    <source>
        <dbReference type="ARBA" id="ARBA00010443"/>
    </source>
</evidence>
<dbReference type="Gene3D" id="3.90.550.10">
    <property type="entry name" value="Spore Coat Polysaccharide Biosynthesis Protein SpsA, Chain A"/>
    <property type="match status" value="1"/>
</dbReference>
<keyword evidence="4 9" id="KW-0548">Nucleotidyltransferase</keyword>
<feature type="binding site" evidence="9">
    <location>
        <position position="102"/>
    </location>
    <ligand>
        <name>alpha-D-glucose 1-phosphate</name>
        <dbReference type="ChEBI" id="CHEBI:58601"/>
    </ligand>
</feature>
<comment type="function">
    <text evidence="9">Involved in the biosynthesis of ADP-glucose, a building block required for the elongation reactions to produce glycogen. Catalyzes the reaction between ATP and alpha-D-glucose 1-phosphate (G1P) to produce pyrophosphate and ADP-Glc.</text>
</comment>
<dbReference type="Proteomes" id="UP000013097">
    <property type="component" value="Unassembled WGS sequence"/>
</dbReference>
<dbReference type="PROSITE" id="PS00810">
    <property type="entry name" value="ADP_GLC_PYROPHOSPH_3"/>
    <property type="match status" value="1"/>
</dbReference>
<comment type="caution">
    <text evidence="9">Lacks conserved residue(s) required for the propagation of feature annotation.</text>
</comment>
<keyword evidence="8 9" id="KW-0119">Carbohydrate metabolism</keyword>
<accession>N9Y700</accession>
<gene>
    <name evidence="9" type="primary">glgC</name>
    <name evidence="12" type="ORF">HMPREF1092_00749</name>
</gene>
<keyword evidence="6 9" id="KW-0067">ATP-binding</keyword>
<keyword evidence="13" id="KW-1185">Reference proteome</keyword>
<evidence type="ECO:0000256" key="9">
    <source>
        <dbReference type="HAMAP-Rule" id="MF_00624"/>
    </source>
</evidence>
<evidence type="ECO:0000256" key="3">
    <source>
        <dbReference type="ARBA" id="ARBA00022679"/>
    </source>
</evidence>
<proteinExistence type="inferred from homology"/>
<dbReference type="InterPro" id="IPR005836">
    <property type="entry name" value="ADP_Glu_pyroP_CS"/>
</dbReference>
<keyword evidence="7 9" id="KW-0320">Glycogen biosynthesis</keyword>
<dbReference type="Pfam" id="PF00483">
    <property type="entry name" value="NTP_transferase"/>
    <property type="match status" value="1"/>
</dbReference>
<feature type="site" description="Could play a key role in the communication between the regulatory and the substrate sites" evidence="9">
    <location>
        <position position="61"/>
    </location>
</feature>
<evidence type="ECO:0000259" key="11">
    <source>
        <dbReference type="Pfam" id="PF25087"/>
    </source>
</evidence>
<evidence type="ECO:0000259" key="10">
    <source>
        <dbReference type="Pfam" id="PF00483"/>
    </source>
</evidence>
<dbReference type="GO" id="GO:0008878">
    <property type="term" value="F:glucose-1-phosphate adenylyltransferase activity"/>
    <property type="evidence" value="ECO:0007669"/>
    <property type="project" value="UniProtKB-UniRule"/>
</dbReference>
<dbReference type="HAMAP" id="MF_00624">
    <property type="entry name" value="GlgC"/>
    <property type="match status" value="1"/>
</dbReference>
<feature type="binding site" evidence="9">
    <location>
        <position position="193"/>
    </location>
    <ligand>
        <name>alpha-D-glucose 1-phosphate</name>
        <dbReference type="ChEBI" id="CHEBI:58601"/>
    </ligand>
</feature>
<dbReference type="SUPFAM" id="SSF51161">
    <property type="entry name" value="Trimeric LpxA-like enzymes"/>
    <property type="match status" value="1"/>
</dbReference>
<dbReference type="GO" id="GO:0005978">
    <property type="term" value="P:glycogen biosynthetic process"/>
    <property type="evidence" value="ECO:0007669"/>
    <property type="project" value="UniProtKB-UniRule"/>
</dbReference>
<feature type="binding site" evidence="9">
    <location>
        <position position="167"/>
    </location>
    <ligand>
        <name>alpha-D-glucose 1-phosphate</name>
        <dbReference type="ChEBI" id="CHEBI:58601"/>
    </ligand>
</feature>
<dbReference type="Gene3D" id="2.160.10.10">
    <property type="entry name" value="Hexapeptide repeat proteins"/>
    <property type="match status" value="1"/>
</dbReference>
<organism evidence="12 13">
    <name type="scientific">Clostridium thermobutyricum</name>
    <dbReference type="NCBI Taxonomy" id="29372"/>
    <lineage>
        <taxon>Bacteria</taxon>
        <taxon>Bacillati</taxon>
        <taxon>Bacillota</taxon>
        <taxon>Clostridia</taxon>
        <taxon>Eubacteriales</taxon>
        <taxon>Clostridiaceae</taxon>
        <taxon>Clostridium</taxon>
    </lineage>
</organism>
<evidence type="ECO:0000313" key="13">
    <source>
        <dbReference type="Proteomes" id="UP000013097"/>
    </source>
</evidence>
<comment type="pathway">
    <text evidence="9">Glycan biosynthesis; glycogen biosynthesis.</text>
</comment>
<dbReference type="PANTHER" id="PTHR43523">
    <property type="entry name" value="GLUCOSE-1-PHOSPHATE ADENYLYLTRANSFERASE-RELATED"/>
    <property type="match status" value="1"/>
</dbReference>
<keyword evidence="5 9" id="KW-0547">Nucleotide-binding</keyword>
<dbReference type="SUPFAM" id="SSF53448">
    <property type="entry name" value="Nucleotide-diphospho-sugar transferases"/>
    <property type="match status" value="1"/>
</dbReference>
<dbReference type="PANTHER" id="PTHR43523:SF2">
    <property type="entry name" value="GLUCOSE-1-PHOSPHATE ADENYLYLTRANSFERASE"/>
    <property type="match status" value="1"/>
</dbReference>
<protein>
    <recommendedName>
        <fullName evidence="9">Glucose-1-phosphate adenylyltransferase</fullName>
        <ecNumber evidence="9">2.7.7.27</ecNumber>
    </recommendedName>
    <alternativeName>
        <fullName evidence="9">ADP-glucose pyrophosphorylase</fullName>
        <shortName evidence="9">ADPGlc PPase</shortName>
    </alternativeName>
    <alternativeName>
        <fullName evidence="9">ADP-glucose synthase</fullName>
    </alternativeName>
</protein>
<evidence type="ECO:0000256" key="5">
    <source>
        <dbReference type="ARBA" id="ARBA00022741"/>
    </source>
</evidence>
<dbReference type="HOGENOM" id="CLU_029499_14_0_9"/>
<evidence type="ECO:0000256" key="8">
    <source>
        <dbReference type="ARBA" id="ARBA00023277"/>
    </source>
</evidence>
<dbReference type="eggNOG" id="COG0448">
    <property type="taxonomic scope" value="Bacteria"/>
</dbReference>
<dbReference type="NCBIfam" id="TIGR02091">
    <property type="entry name" value="glgC"/>
    <property type="match status" value="1"/>
</dbReference>
<feature type="domain" description="Mannose-1-phosphate guanyltransferase C-terminal" evidence="11">
    <location>
        <begin position="313"/>
        <end position="402"/>
    </location>
</feature>
<dbReference type="EMBL" id="AGYT01000007">
    <property type="protein sequence ID" value="ENZ03562.1"/>
    <property type="molecule type" value="Genomic_DNA"/>
</dbReference>
<dbReference type="RefSeq" id="WP_002597251.1">
    <property type="nucleotide sequence ID" value="NZ_KB850956.1"/>
</dbReference>